<feature type="non-terminal residue" evidence="1">
    <location>
        <position position="83"/>
    </location>
</feature>
<dbReference type="Proteomes" id="UP000335636">
    <property type="component" value="Unassembled WGS sequence"/>
</dbReference>
<reference evidence="1" key="1">
    <citation type="submission" date="2019-04" db="EMBL/GenBank/DDBJ databases">
        <authorList>
            <person name="Alioto T."/>
            <person name="Alioto T."/>
        </authorList>
    </citation>
    <scope>NUCLEOTIDE SEQUENCE [LARGE SCALE GENOMIC DNA]</scope>
</reference>
<keyword evidence="2" id="KW-1185">Reference proteome</keyword>
<evidence type="ECO:0000313" key="1">
    <source>
        <dbReference type="EMBL" id="VTJ67129.1"/>
    </source>
</evidence>
<proteinExistence type="predicted"/>
<protein>
    <submittedName>
        <fullName evidence="1">Uncharacterized protein</fullName>
    </submittedName>
</protein>
<feature type="non-terminal residue" evidence="1">
    <location>
        <position position="1"/>
    </location>
</feature>
<organism evidence="1 2">
    <name type="scientific">Marmota monax</name>
    <name type="common">Woodchuck</name>
    <dbReference type="NCBI Taxonomy" id="9995"/>
    <lineage>
        <taxon>Eukaryota</taxon>
        <taxon>Metazoa</taxon>
        <taxon>Chordata</taxon>
        <taxon>Craniata</taxon>
        <taxon>Vertebrata</taxon>
        <taxon>Euteleostomi</taxon>
        <taxon>Mammalia</taxon>
        <taxon>Eutheria</taxon>
        <taxon>Euarchontoglires</taxon>
        <taxon>Glires</taxon>
        <taxon>Rodentia</taxon>
        <taxon>Sciuromorpha</taxon>
        <taxon>Sciuridae</taxon>
        <taxon>Xerinae</taxon>
        <taxon>Marmotini</taxon>
        <taxon>Marmota</taxon>
    </lineage>
</organism>
<dbReference type="EMBL" id="CABDUW010000364">
    <property type="protein sequence ID" value="VTJ67129.1"/>
    <property type="molecule type" value="Genomic_DNA"/>
</dbReference>
<sequence>VKVNQAFIGSGHRIETGIGRDSQDPPVALVTRQRERTVTICMGYHLGRELTSRAEEITALKPARQGSQEQQTWRVASIVVSVT</sequence>
<evidence type="ECO:0000313" key="2">
    <source>
        <dbReference type="Proteomes" id="UP000335636"/>
    </source>
</evidence>
<accession>A0A5E4BE22</accession>
<dbReference type="AlphaFoldDB" id="A0A5E4BE22"/>
<name>A0A5E4BE22_MARMO</name>
<gene>
    <name evidence="1" type="ORF">MONAX_5E009010</name>
</gene>
<comment type="caution">
    <text evidence="1">The sequence shown here is derived from an EMBL/GenBank/DDBJ whole genome shotgun (WGS) entry which is preliminary data.</text>
</comment>